<reference evidence="2" key="1">
    <citation type="submission" date="2023-07" db="EMBL/GenBank/DDBJ databases">
        <title>Paracoccus sp. MBLB3053 whole genome sequence.</title>
        <authorList>
            <person name="Hwang C.Y."/>
            <person name="Cho E.-S."/>
            <person name="Seo M.-J."/>
        </authorList>
    </citation>
    <scope>NUCLEOTIDE SEQUENCE [LARGE SCALE GENOMIC DNA]</scope>
    <source>
        <strain evidence="2">MBLB3053</strain>
    </source>
</reference>
<dbReference type="RefSeq" id="WP_311161712.1">
    <property type="nucleotide sequence ID" value="NZ_JAVQLW010000002.1"/>
</dbReference>
<comment type="caution">
    <text evidence="1">The sequence shown here is derived from an EMBL/GenBank/DDBJ whole genome shotgun (WGS) entry which is preliminary data.</text>
</comment>
<gene>
    <name evidence="1" type="ORF">RGQ15_16555</name>
</gene>
<evidence type="ECO:0000313" key="2">
    <source>
        <dbReference type="Proteomes" id="UP001269144"/>
    </source>
</evidence>
<evidence type="ECO:0000313" key="1">
    <source>
        <dbReference type="EMBL" id="MDS9469173.1"/>
    </source>
</evidence>
<keyword evidence="2" id="KW-1185">Reference proteome</keyword>
<dbReference type="EMBL" id="JAVQLW010000002">
    <property type="protein sequence ID" value="MDS9469173.1"/>
    <property type="molecule type" value="Genomic_DNA"/>
</dbReference>
<evidence type="ECO:0008006" key="3">
    <source>
        <dbReference type="Google" id="ProtNLM"/>
    </source>
</evidence>
<accession>A0ABU2HVV2</accession>
<name>A0ABU2HVV2_9RHOB</name>
<dbReference type="Proteomes" id="UP001269144">
    <property type="component" value="Unassembled WGS sequence"/>
</dbReference>
<protein>
    <recommendedName>
        <fullName evidence="3">ABC transporter ATP-binding protein</fullName>
    </recommendedName>
</protein>
<sequence>MSGKDRTAAPIVGIEAISGAIGDLRVLHHLSLTVMPGQKVLLI</sequence>
<organism evidence="1 2">
    <name type="scientific">Paracoccus aurantius</name>
    <dbReference type="NCBI Taxonomy" id="3073814"/>
    <lineage>
        <taxon>Bacteria</taxon>
        <taxon>Pseudomonadati</taxon>
        <taxon>Pseudomonadota</taxon>
        <taxon>Alphaproteobacteria</taxon>
        <taxon>Rhodobacterales</taxon>
        <taxon>Paracoccaceae</taxon>
        <taxon>Paracoccus</taxon>
    </lineage>
</organism>
<proteinExistence type="predicted"/>